<evidence type="ECO:0000313" key="2">
    <source>
        <dbReference type="Proteomes" id="UP000030300"/>
    </source>
</evidence>
<dbReference type="KEGG" id="psim:KR76_05690"/>
<dbReference type="Gene3D" id="3.40.430.10">
    <property type="entry name" value="Dihydrofolate Reductase, subunit A"/>
    <property type="match status" value="1"/>
</dbReference>
<keyword evidence="2" id="KW-1185">Reference proteome</keyword>
<accession>A0A0A1DGC4</accession>
<keyword evidence="1" id="KW-0560">Oxidoreductase</keyword>
<dbReference type="InterPro" id="IPR002734">
    <property type="entry name" value="RibDG_C"/>
</dbReference>
<dbReference type="STRING" id="2045.KR76_05690"/>
<protein>
    <submittedName>
        <fullName evidence="1">Dihydrofolate reductase</fullName>
        <ecNumber evidence="1">1.5.1.3</ecNumber>
    </submittedName>
</protein>
<dbReference type="GO" id="GO:0009231">
    <property type="term" value="P:riboflavin biosynthetic process"/>
    <property type="evidence" value="ECO:0007669"/>
    <property type="project" value="InterPro"/>
</dbReference>
<dbReference type="SUPFAM" id="SSF53597">
    <property type="entry name" value="Dihydrofolate reductase-like"/>
    <property type="match status" value="1"/>
</dbReference>
<dbReference type="GO" id="GO:0004146">
    <property type="term" value="F:dihydrofolate reductase activity"/>
    <property type="evidence" value="ECO:0007669"/>
    <property type="project" value="UniProtKB-EC"/>
</dbReference>
<proteinExistence type="predicted"/>
<dbReference type="HOGENOM" id="CLU_043966_4_1_11"/>
<dbReference type="PANTHER" id="PTHR38011">
    <property type="entry name" value="DIHYDROFOLATE REDUCTASE FAMILY PROTEIN (AFU_ORTHOLOGUE AFUA_8G06820)"/>
    <property type="match status" value="1"/>
</dbReference>
<organism evidence="1 2">
    <name type="scientific">Nocardioides simplex</name>
    <name type="common">Arthrobacter simplex</name>
    <dbReference type="NCBI Taxonomy" id="2045"/>
    <lineage>
        <taxon>Bacteria</taxon>
        <taxon>Bacillati</taxon>
        <taxon>Actinomycetota</taxon>
        <taxon>Actinomycetes</taxon>
        <taxon>Propionibacteriales</taxon>
        <taxon>Nocardioidaceae</taxon>
        <taxon>Pimelobacter</taxon>
    </lineage>
</organism>
<dbReference type="GO" id="GO:0008703">
    <property type="term" value="F:5-amino-6-(5-phosphoribosylamino)uracil reductase activity"/>
    <property type="evidence" value="ECO:0007669"/>
    <property type="project" value="InterPro"/>
</dbReference>
<dbReference type="GeneID" id="96608436"/>
<dbReference type="InterPro" id="IPR024072">
    <property type="entry name" value="DHFR-like_dom_sf"/>
</dbReference>
<dbReference type="eggNOG" id="COG0262">
    <property type="taxonomic scope" value="Bacteria"/>
</dbReference>
<dbReference type="EMBL" id="CP009896">
    <property type="protein sequence ID" value="AIY16376.1"/>
    <property type="molecule type" value="Genomic_DNA"/>
</dbReference>
<gene>
    <name evidence="1" type="ORF">KR76_05690</name>
</gene>
<sequence length="189" mass="20604">MTRVVYYTATTLDGFLADPDDSLDWLMRQDLDEHGAQNYGEFITTVGSLVMGSTTYEWVLANIARNGEPWYYSQPTWVMTSRELPTPDGADVRFAKGDITALLDDLRAAADGKDVWVVGGGDLAGQLADAGQLDEVIVSVAPVVLGAGRPLLPRRLDLRLVETARNGAFVTARYEVDGPLKEDRPTLDG</sequence>
<dbReference type="Proteomes" id="UP000030300">
    <property type="component" value="Chromosome"/>
</dbReference>
<dbReference type="EC" id="1.5.1.3" evidence="1"/>
<reference evidence="1 2" key="1">
    <citation type="journal article" date="2015" name="Genome Announc.">
        <title>Complete Genome Sequence of Steroid-Transforming Nocardioides simplex VKM Ac-2033D.</title>
        <authorList>
            <person name="Shtratnikova V.Y."/>
            <person name="Schelkunov M.I."/>
            <person name="Pekov Y.A."/>
            <person name="Fokina V.V."/>
            <person name="Logacheva M.D."/>
            <person name="Sokolov S.L."/>
            <person name="Bragin E.Y."/>
            <person name="Ashapkin V.V."/>
            <person name="Donova M.V."/>
        </authorList>
    </citation>
    <scope>NUCLEOTIDE SEQUENCE [LARGE SCALE GENOMIC DNA]</scope>
    <source>
        <strain evidence="1 2">VKM Ac-2033D</strain>
    </source>
</reference>
<dbReference type="OrthoDB" id="3427770at2"/>
<name>A0A0A1DGC4_NOCSI</name>
<dbReference type="Pfam" id="PF01872">
    <property type="entry name" value="RibD_C"/>
    <property type="match status" value="1"/>
</dbReference>
<dbReference type="InterPro" id="IPR050765">
    <property type="entry name" value="Riboflavin_Biosynth_HTPR"/>
</dbReference>
<evidence type="ECO:0000313" key="1">
    <source>
        <dbReference type="EMBL" id="AIY16376.1"/>
    </source>
</evidence>
<dbReference type="RefSeq" id="WP_038677169.1">
    <property type="nucleotide sequence ID" value="NZ_BJMC01000002.1"/>
</dbReference>
<dbReference type="PANTHER" id="PTHR38011:SF11">
    <property type="entry name" value="2,5-DIAMINO-6-RIBOSYLAMINO-4(3H)-PYRIMIDINONE 5'-PHOSPHATE REDUCTASE"/>
    <property type="match status" value="1"/>
</dbReference>
<dbReference type="AlphaFoldDB" id="A0A0A1DGC4"/>